<protein>
    <recommendedName>
        <fullName evidence="7">Glycosyltransferase family 1 protein</fullName>
    </recommendedName>
</protein>
<dbReference type="CDD" id="cd03801">
    <property type="entry name" value="GT4_PimA-like"/>
    <property type="match status" value="1"/>
</dbReference>
<comment type="caution">
    <text evidence="5">The sequence shown here is derived from an EMBL/GenBank/DDBJ whole genome shotgun (WGS) entry which is preliminary data.</text>
</comment>
<evidence type="ECO:0000256" key="2">
    <source>
        <dbReference type="ARBA" id="ARBA00022679"/>
    </source>
</evidence>
<proteinExistence type="predicted"/>
<dbReference type="Gene3D" id="3.40.50.2000">
    <property type="entry name" value="Glycogen Phosphorylase B"/>
    <property type="match status" value="2"/>
</dbReference>
<evidence type="ECO:0000313" key="6">
    <source>
        <dbReference type="Proteomes" id="UP000231464"/>
    </source>
</evidence>
<dbReference type="AlphaFoldDB" id="A0A2M6W9S0"/>
<dbReference type="Pfam" id="PF00534">
    <property type="entry name" value="Glycos_transf_1"/>
    <property type="match status" value="1"/>
</dbReference>
<dbReference type="PANTHER" id="PTHR12526:SF510">
    <property type="entry name" value="D-INOSITOL 3-PHOSPHATE GLYCOSYLTRANSFERASE"/>
    <property type="match status" value="1"/>
</dbReference>
<dbReference type="GO" id="GO:0016757">
    <property type="term" value="F:glycosyltransferase activity"/>
    <property type="evidence" value="ECO:0007669"/>
    <property type="project" value="UniProtKB-KW"/>
</dbReference>
<evidence type="ECO:0008006" key="7">
    <source>
        <dbReference type="Google" id="ProtNLM"/>
    </source>
</evidence>
<reference evidence="6" key="1">
    <citation type="submission" date="2017-09" db="EMBL/GenBank/DDBJ databases">
        <title>Depth-based differentiation of microbial function through sediment-hosted aquifers and enrichment of novel symbionts in the deep terrestrial subsurface.</title>
        <authorList>
            <person name="Probst A.J."/>
            <person name="Ladd B."/>
            <person name="Jarett J.K."/>
            <person name="Geller-Mcgrath D.E."/>
            <person name="Sieber C.M.K."/>
            <person name="Emerson J.B."/>
            <person name="Anantharaman K."/>
            <person name="Thomas B.C."/>
            <person name="Malmstrom R."/>
            <person name="Stieglmeier M."/>
            <person name="Klingl A."/>
            <person name="Woyke T."/>
            <person name="Ryan C.M."/>
            <person name="Banfield J.F."/>
        </authorList>
    </citation>
    <scope>NUCLEOTIDE SEQUENCE [LARGE SCALE GENOMIC DNA]</scope>
</reference>
<keyword evidence="1" id="KW-0328">Glycosyltransferase</keyword>
<dbReference type="EMBL" id="PFBP01000051">
    <property type="protein sequence ID" value="PIT89572.1"/>
    <property type="molecule type" value="Genomic_DNA"/>
</dbReference>
<feature type="domain" description="Glycosyl transferase family 1" evidence="3">
    <location>
        <begin position="192"/>
        <end position="356"/>
    </location>
</feature>
<evidence type="ECO:0000259" key="4">
    <source>
        <dbReference type="Pfam" id="PF13439"/>
    </source>
</evidence>
<sequence>MKILNFNSGFLPDKGGVATYSWELTRHLSKNPQVNHVQVIAFNISEVTDDVATEKASDKYTIIRHKRGLVNFWTMGSKIFKYLIKYKDYDIIHATNFFPIGFWIMVWTKMLGKKYFITIYGTDTLTSLGSKKTKFLKALIMKRAAKIFSISNSTTQKTLAKYNLPKEKFATITPGVTTSFTDKINLNLRADLGYLPDDFIILVINHLVARKGVDDVMRAVAKIDDEKIKLLIVGKGPERENLENLAKELNIANRIKFMGRVDEVESYYKAANILTLTSYYDNTGDIEGFGLVLVEAELRGLPVIGTNSGGIPETISDGVSGFIVGEREIEAIKEKILLLKNNPELYQKVSAAASKWAKQFDWTDIVAKHIEVYKK</sequence>
<feature type="domain" description="Glycosyltransferase subfamily 4-like N-terminal" evidence="4">
    <location>
        <begin position="15"/>
        <end position="179"/>
    </location>
</feature>
<name>A0A2M6W9S0_9BACT</name>
<evidence type="ECO:0000256" key="1">
    <source>
        <dbReference type="ARBA" id="ARBA00022676"/>
    </source>
</evidence>
<keyword evidence="2" id="KW-0808">Transferase</keyword>
<dbReference type="SUPFAM" id="SSF53756">
    <property type="entry name" value="UDP-Glycosyltransferase/glycogen phosphorylase"/>
    <property type="match status" value="1"/>
</dbReference>
<dbReference type="Proteomes" id="UP000231464">
    <property type="component" value="Unassembled WGS sequence"/>
</dbReference>
<gene>
    <name evidence="5" type="ORF">COU23_03125</name>
</gene>
<dbReference type="InterPro" id="IPR001296">
    <property type="entry name" value="Glyco_trans_1"/>
</dbReference>
<dbReference type="InterPro" id="IPR028098">
    <property type="entry name" value="Glyco_trans_4-like_N"/>
</dbReference>
<evidence type="ECO:0000259" key="3">
    <source>
        <dbReference type="Pfam" id="PF00534"/>
    </source>
</evidence>
<accession>A0A2M6W9S0</accession>
<dbReference type="PANTHER" id="PTHR12526">
    <property type="entry name" value="GLYCOSYLTRANSFERASE"/>
    <property type="match status" value="1"/>
</dbReference>
<dbReference type="Pfam" id="PF13439">
    <property type="entry name" value="Glyco_transf_4"/>
    <property type="match status" value="1"/>
</dbReference>
<organism evidence="5 6">
    <name type="scientific">Candidatus Kuenenbacteria bacterium CG10_big_fil_rev_8_21_14_0_10_36_11</name>
    <dbReference type="NCBI Taxonomy" id="1974618"/>
    <lineage>
        <taxon>Bacteria</taxon>
        <taxon>Candidatus Kueneniibacteriota</taxon>
    </lineage>
</organism>
<evidence type="ECO:0000313" key="5">
    <source>
        <dbReference type="EMBL" id="PIT89572.1"/>
    </source>
</evidence>